<evidence type="ECO:0000313" key="5">
    <source>
        <dbReference type="Proteomes" id="UP001642482"/>
    </source>
</evidence>
<evidence type="ECO:0000313" key="4">
    <source>
        <dbReference type="EMBL" id="CAK7234129.1"/>
    </source>
</evidence>
<dbReference type="SUPFAM" id="SSF51430">
    <property type="entry name" value="NAD(P)-linked oxidoreductase"/>
    <property type="match status" value="1"/>
</dbReference>
<feature type="domain" description="NADP-dependent oxidoreductase" evidence="3">
    <location>
        <begin position="9"/>
        <end position="328"/>
    </location>
</feature>
<dbReference type="Gene3D" id="3.20.20.100">
    <property type="entry name" value="NADP-dependent oxidoreductase domain"/>
    <property type="match status" value="1"/>
</dbReference>
<dbReference type="InterPro" id="IPR020471">
    <property type="entry name" value="AKR"/>
</dbReference>
<dbReference type="Pfam" id="PF00248">
    <property type="entry name" value="Aldo_ket_red"/>
    <property type="match status" value="1"/>
</dbReference>
<name>A0ABP0CPX3_9PEZI</name>
<dbReference type="PANTHER" id="PTHR43364:SF4">
    <property type="entry name" value="NAD(P)-LINKED OXIDOREDUCTASE SUPERFAMILY PROTEIN"/>
    <property type="match status" value="1"/>
</dbReference>
<dbReference type="CDD" id="cd19075">
    <property type="entry name" value="AKR_AKR7A1-5"/>
    <property type="match status" value="1"/>
</dbReference>
<reference evidence="4 5" key="1">
    <citation type="submission" date="2024-01" db="EMBL/GenBank/DDBJ databases">
        <authorList>
            <person name="Allen C."/>
            <person name="Tagirdzhanova G."/>
        </authorList>
    </citation>
    <scope>NUCLEOTIDE SEQUENCE [LARGE SCALE GENOMIC DNA]</scope>
</reference>
<dbReference type="PANTHER" id="PTHR43364">
    <property type="entry name" value="NADH-SPECIFIC METHYLGLYOXAL REDUCTASE-RELATED"/>
    <property type="match status" value="1"/>
</dbReference>
<accession>A0ABP0CPX3</accession>
<sequence>MASSISHPRIILGMSTTGPDPQSGARVTDINEATAILDYFKSRGYTEIDTARVYNKGKQEGFLRQMRWREKEMHVATKIIHPRNGFTNSAYDVTQSLETSLKELGTASVDILYLHSADRSRPFEETLETLDQHYRAGKFRQLGLSNFAAYEVAEIVTICRHRGWIQPTVYEALYNCMQRGIEAELVPVCRRYGIALTVYSVTAGGMLSGKIQKDDSFSIPETSRFSNKYGGPGNNYKARYLKDAVFEARNVIEQAASKHNIPLLEAVWRWTVHHSALRVTTAAKGFDPANKDGIIIGVSSVPQLQQNLDAVEKGPLPENVAAAFDEAWAIAKSEVVNYYQGTLEYTYDAPAVLFRESS</sequence>
<organism evidence="4 5">
    <name type="scientific">Sporothrix eucalyptigena</name>
    <dbReference type="NCBI Taxonomy" id="1812306"/>
    <lineage>
        <taxon>Eukaryota</taxon>
        <taxon>Fungi</taxon>
        <taxon>Dikarya</taxon>
        <taxon>Ascomycota</taxon>
        <taxon>Pezizomycotina</taxon>
        <taxon>Sordariomycetes</taxon>
        <taxon>Sordariomycetidae</taxon>
        <taxon>Ophiostomatales</taxon>
        <taxon>Ophiostomataceae</taxon>
        <taxon>Sporothrix</taxon>
    </lineage>
</organism>
<proteinExistence type="predicted"/>
<evidence type="ECO:0000256" key="2">
    <source>
        <dbReference type="SAM" id="MobiDB-lite"/>
    </source>
</evidence>
<evidence type="ECO:0000256" key="1">
    <source>
        <dbReference type="ARBA" id="ARBA00023002"/>
    </source>
</evidence>
<dbReference type="Proteomes" id="UP001642482">
    <property type="component" value="Unassembled WGS sequence"/>
</dbReference>
<dbReference type="InterPro" id="IPR023210">
    <property type="entry name" value="NADP_OxRdtase_dom"/>
</dbReference>
<dbReference type="EMBL" id="CAWUHD010000130">
    <property type="protein sequence ID" value="CAK7234129.1"/>
    <property type="molecule type" value="Genomic_DNA"/>
</dbReference>
<dbReference type="InterPro" id="IPR018170">
    <property type="entry name" value="Aldo/ket_reductase_CS"/>
</dbReference>
<protein>
    <recommendedName>
        <fullName evidence="3">NADP-dependent oxidoreductase domain-containing protein</fullName>
    </recommendedName>
</protein>
<evidence type="ECO:0000259" key="3">
    <source>
        <dbReference type="Pfam" id="PF00248"/>
    </source>
</evidence>
<feature type="region of interest" description="Disordered" evidence="2">
    <location>
        <begin position="1"/>
        <end position="25"/>
    </location>
</feature>
<keyword evidence="5" id="KW-1185">Reference proteome</keyword>
<dbReference type="PROSITE" id="PS00062">
    <property type="entry name" value="ALDOKETO_REDUCTASE_2"/>
    <property type="match status" value="1"/>
</dbReference>
<dbReference type="InterPro" id="IPR036812">
    <property type="entry name" value="NAD(P)_OxRdtase_dom_sf"/>
</dbReference>
<dbReference type="InterPro" id="IPR050523">
    <property type="entry name" value="AKR_Detox_Biosynth"/>
</dbReference>
<comment type="caution">
    <text evidence="4">The sequence shown here is derived from an EMBL/GenBank/DDBJ whole genome shotgun (WGS) entry which is preliminary data.</text>
</comment>
<keyword evidence="1" id="KW-0560">Oxidoreductase</keyword>
<gene>
    <name evidence="4" type="ORF">SEUCBS140593_008835</name>
</gene>
<dbReference type="PRINTS" id="PR00069">
    <property type="entry name" value="ALDKETRDTASE"/>
</dbReference>